<accession>A0ABY2H210</accession>
<gene>
    <name evidence="2" type="ORF">CCMA1212_006004</name>
</gene>
<feature type="region of interest" description="Disordered" evidence="1">
    <location>
        <begin position="556"/>
        <end position="579"/>
    </location>
</feature>
<evidence type="ECO:0000313" key="3">
    <source>
        <dbReference type="Proteomes" id="UP001642720"/>
    </source>
</evidence>
<comment type="caution">
    <text evidence="2">The sequence shown here is derived from an EMBL/GenBank/DDBJ whole genome shotgun (WGS) entry which is preliminary data.</text>
</comment>
<sequence>MEVEEDNPSFSEFLWIFTSNTWDPEDCFFIVQLRRALVVEIVIVAGVTKGVASLASGSLTRLGELEVGTGPSILHLLGKGLISANLHIADGSASHLHGLLEVGLGKLRHGVLDFLINVHVVASSLAGLLALNVGRDGLLDGNLDGALSNESQIGTREAVGLGSDVAKVDVGSDRSLAQLSLEDAETARLVRKRHVDERIQTAGTAESRVKLLGQKLVDNSVGGTAGITHGAATGLGDGVQLVEEDDARSSSSGLVEDVSDVALRLTEPHAEKLGSLDRDEVGRAFVGDSLGQHCLTGTGRAVEEDTSGRGEAKLEEHLRVVDGVLDALSEVLLDTLQATDILPADVGDFHNSDLAESRGVGHAEGESEVVHGDTQGIENLGINGILIEINEVHLLTDLLHGSLGAEGSNIGTDVTVGLGSDLLEVDVVGQLHVLGVDLENLQTASRVGDANVNLAVETTESSQGRVDGVGSVGGGHDDDVGARLHAVHEGEQLRHDTALNFTIGLVSLGGDGIDLVDEDDGGRVLLSLLKGLSQIRLGLSGHLGHNLGTIDEEEESASLVGDSTSHESLTGTGRTVEQDTSRRLDTDGLEQLGMAEGKLDHFSDLSHLLAASTNVVIADLVQVVLLLVALNGLALTVDDGVLGDDAVFRGIYLDDLEFHLSHATTDNEQVSLLHRSVGFAEVWGEEDVEEGASEALDGVGNGEHSDSLGLFEAVVTDNTVDSGATLIELLVGEDDEHCLLSLLAADKDGVATEELEGVHGGLGQGNDAVVIVDGVGNPGFSQYID</sequence>
<reference evidence="2 3" key="1">
    <citation type="submission" date="2018-01" db="EMBL/GenBank/DDBJ databases">
        <title>Genome characterization of the sugarcane-associated fungus Trichoderma ghanense CCMA-1212 and their application in lignocelulose bioconversion.</title>
        <authorList>
            <person name="Steindorff A.S."/>
            <person name="Mendes T.D."/>
            <person name="Vilela E.S.D."/>
            <person name="Rodrigues D.S."/>
            <person name="Formighieri E.F."/>
            <person name="Melo I.S."/>
            <person name="Favaro L.C.L."/>
        </authorList>
    </citation>
    <scope>NUCLEOTIDE SEQUENCE [LARGE SCALE GENOMIC DNA]</scope>
    <source>
        <strain evidence="2 3">CCMA-1212</strain>
    </source>
</reference>
<evidence type="ECO:0008006" key="4">
    <source>
        <dbReference type="Google" id="ProtNLM"/>
    </source>
</evidence>
<dbReference type="Proteomes" id="UP001642720">
    <property type="component" value="Unassembled WGS sequence"/>
</dbReference>
<keyword evidence="3" id="KW-1185">Reference proteome</keyword>
<feature type="compositionally biased region" description="Polar residues" evidence="1">
    <location>
        <begin position="561"/>
        <end position="575"/>
    </location>
</feature>
<name>A0ABY2H210_9HYPO</name>
<dbReference type="RefSeq" id="XP_073558499.1">
    <property type="nucleotide sequence ID" value="XM_073703245.1"/>
</dbReference>
<evidence type="ECO:0000313" key="2">
    <source>
        <dbReference type="EMBL" id="TFB02298.1"/>
    </source>
</evidence>
<organism evidence="2 3">
    <name type="scientific">Trichoderma ghanense</name>
    <dbReference type="NCBI Taxonomy" id="65468"/>
    <lineage>
        <taxon>Eukaryota</taxon>
        <taxon>Fungi</taxon>
        <taxon>Dikarya</taxon>
        <taxon>Ascomycota</taxon>
        <taxon>Pezizomycotina</taxon>
        <taxon>Sordariomycetes</taxon>
        <taxon>Hypocreomycetidae</taxon>
        <taxon>Hypocreales</taxon>
        <taxon>Hypocreaceae</taxon>
        <taxon>Trichoderma</taxon>
    </lineage>
</organism>
<protein>
    <recommendedName>
        <fullName evidence="4">NAD-specific glutamate dehydrogenase</fullName>
    </recommendedName>
</protein>
<dbReference type="GeneID" id="300577695"/>
<dbReference type="EMBL" id="PPTA01000007">
    <property type="protein sequence ID" value="TFB02298.1"/>
    <property type="molecule type" value="Genomic_DNA"/>
</dbReference>
<evidence type="ECO:0000256" key="1">
    <source>
        <dbReference type="SAM" id="MobiDB-lite"/>
    </source>
</evidence>
<proteinExistence type="predicted"/>